<comment type="caution">
    <text evidence="3">The sequence shown here is derived from an EMBL/GenBank/DDBJ whole genome shotgun (WGS) entry which is preliminary data.</text>
</comment>
<keyword evidence="3" id="KW-0121">Carboxypeptidase</keyword>
<keyword evidence="3" id="KW-0378">Hydrolase</keyword>
<feature type="domain" description="Peptidoglycan binding-like" evidence="2">
    <location>
        <begin position="171"/>
        <end position="226"/>
    </location>
</feature>
<dbReference type="PATRIC" id="fig|1618776.3.peg.329"/>
<keyword evidence="3" id="KW-0645">Protease</keyword>
<evidence type="ECO:0000313" key="3">
    <source>
        <dbReference type="EMBL" id="KKR43342.1"/>
    </source>
</evidence>
<gene>
    <name evidence="3" type="ORF">UT78_C0005G0066</name>
</gene>
<dbReference type="EMBL" id="LBYC01000005">
    <property type="protein sequence ID" value="KKR43342.1"/>
    <property type="molecule type" value="Genomic_DNA"/>
</dbReference>
<dbReference type="Pfam" id="PF01471">
    <property type="entry name" value="PG_binding_1"/>
    <property type="match status" value="1"/>
</dbReference>
<dbReference type="GO" id="GO:0004180">
    <property type="term" value="F:carboxypeptidase activity"/>
    <property type="evidence" value="ECO:0007669"/>
    <property type="project" value="UniProtKB-KW"/>
</dbReference>
<name>A0A0G0TZG9_9BACT</name>
<dbReference type="Proteomes" id="UP000034301">
    <property type="component" value="Unassembled WGS sequence"/>
</dbReference>
<sequence>MKNKLKLFAIIMFAFFGVVGFASAAALNWSVSQTIDLSSPDIDLTILSGSEATSLVVNTGSIVVVVANGNSFSVTSDVRALTVTGNTSSEVTNTCLNGVSTVVINGNAETITITPGDAQCVVASSSTSGSSGGSSKPKPVTPPVVVTPPAIGAGQVCSYNLGLGTLKNGSRGEAVMELQKFLNATMNLGLVVDGALGPKTIAVMMQWQNTNGLVVDGLIGPMTKAKINGIAAVRCGATPATPAVPGVTPATPATPNAQGYAFGTLLVKEGTKSEACKAWQMFLNDKASAGLVADGNCGPKTMLAAKAWQVSVGLTADGFLGAMSRAKAETQ</sequence>
<proteinExistence type="predicted"/>
<evidence type="ECO:0000259" key="2">
    <source>
        <dbReference type="Pfam" id="PF01471"/>
    </source>
</evidence>
<reference evidence="3 4" key="1">
    <citation type="journal article" date="2015" name="Nature">
        <title>rRNA introns, odd ribosomes, and small enigmatic genomes across a large radiation of phyla.</title>
        <authorList>
            <person name="Brown C.T."/>
            <person name="Hug L.A."/>
            <person name="Thomas B.C."/>
            <person name="Sharon I."/>
            <person name="Castelle C.J."/>
            <person name="Singh A."/>
            <person name="Wilkins M.J."/>
            <person name="Williams K.H."/>
            <person name="Banfield J.F."/>
        </authorList>
    </citation>
    <scope>NUCLEOTIDE SEQUENCE [LARGE SCALE GENOMIC DNA]</scope>
</reference>
<accession>A0A0G0TZG9</accession>
<dbReference type="SUPFAM" id="SSF47090">
    <property type="entry name" value="PGBD-like"/>
    <property type="match status" value="2"/>
</dbReference>
<dbReference type="AlphaFoldDB" id="A0A0G0TZG9"/>
<feature type="signal peptide" evidence="1">
    <location>
        <begin position="1"/>
        <end position="24"/>
    </location>
</feature>
<dbReference type="InterPro" id="IPR036366">
    <property type="entry name" value="PGBDSf"/>
</dbReference>
<keyword evidence="1" id="KW-0732">Signal</keyword>
<organism evidence="3 4">
    <name type="scientific">Candidatus Nomurabacteria bacterium GW2011_GWF2_40_12</name>
    <dbReference type="NCBI Taxonomy" id="1618776"/>
    <lineage>
        <taxon>Bacteria</taxon>
        <taxon>Candidatus Nomuraibacteriota</taxon>
    </lineage>
</organism>
<evidence type="ECO:0000256" key="1">
    <source>
        <dbReference type="SAM" id="SignalP"/>
    </source>
</evidence>
<evidence type="ECO:0000313" key="4">
    <source>
        <dbReference type="Proteomes" id="UP000034301"/>
    </source>
</evidence>
<dbReference type="InterPro" id="IPR036365">
    <property type="entry name" value="PGBD-like_sf"/>
</dbReference>
<feature type="chain" id="PRO_5002534653" evidence="1">
    <location>
        <begin position="25"/>
        <end position="331"/>
    </location>
</feature>
<dbReference type="Gene3D" id="1.10.101.10">
    <property type="entry name" value="PGBD-like superfamily/PGBD"/>
    <property type="match status" value="2"/>
</dbReference>
<protein>
    <submittedName>
        <fullName evidence="3">Penicillin-resistant DD-carboxypeptidase</fullName>
    </submittedName>
</protein>
<dbReference type="InterPro" id="IPR002477">
    <property type="entry name" value="Peptidoglycan-bd-like"/>
</dbReference>